<gene>
    <name evidence="4" type="ORF">J7T54_005327</name>
</gene>
<evidence type="ECO:0000259" key="3">
    <source>
        <dbReference type="PROSITE" id="PS51186"/>
    </source>
</evidence>
<dbReference type="GO" id="GO:0016747">
    <property type="term" value="F:acyltransferase activity, transferring groups other than amino-acyl groups"/>
    <property type="evidence" value="ECO:0007669"/>
    <property type="project" value="InterPro"/>
</dbReference>
<protein>
    <recommendedName>
        <fullName evidence="3">N-acetyltransferase domain-containing protein</fullName>
    </recommendedName>
</protein>
<dbReference type="EMBL" id="JAGIXG020000020">
    <property type="protein sequence ID" value="KAI6781616.1"/>
    <property type="molecule type" value="Genomic_DNA"/>
</dbReference>
<dbReference type="SUPFAM" id="SSF55729">
    <property type="entry name" value="Acyl-CoA N-acyltransferases (Nat)"/>
    <property type="match status" value="1"/>
</dbReference>
<name>A0A9P9Y188_9HYPO</name>
<dbReference type="InterPro" id="IPR000182">
    <property type="entry name" value="GNAT_dom"/>
</dbReference>
<feature type="domain" description="N-acetyltransferase" evidence="3">
    <location>
        <begin position="59"/>
        <end position="196"/>
    </location>
</feature>
<dbReference type="InterPro" id="IPR001466">
    <property type="entry name" value="Beta-lactam-related"/>
</dbReference>
<dbReference type="Pfam" id="PF13673">
    <property type="entry name" value="Acetyltransf_10"/>
    <property type="match status" value="1"/>
</dbReference>
<dbReference type="Gene3D" id="3.40.710.10">
    <property type="entry name" value="DD-peptidase/beta-lactamase superfamily"/>
    <property type="match status" value="1"/>
</dbReference>
<evidence type="ECO:0000313" key="5">
    <source>
        <dbReference type="Proteomes" id="UP001055219"/>
    </source>
</evidence>
<comment type="caution">
    <text evidence="4">The sequence shown here is derived from an EMBL/GenBank/DDBJ whole genome shotgun (WGS) entry which is preliminary data.</text>
</comment>
<dbReference type="OrthoDB" id="428260at2759"/>
<reference evidence="4" key="1">
    <citation type="journal article" date="2021" name="J Fungi (Basel)">
        <title>Genomic and Metabolomic Analyses of the Marine Fungus Emericellopsis cladophorae: Insights into Saltwater Adaptability Mechanisms and Its Biosynthetic Potential.</title>
        <authorList>
            <person name="Goncalves M.F.M."/>
            <person name="Hilario S."/>
            <person name="Van de Peer Y."/>
            <person name="Esteves A.C."/>
            <person name="Alves A."/>
        </authorList>
    </citation>
    <scope>NUCLEOTIDE SEQUENCE</scope>
    <source>
        <strain evidence="4">MUM 19.33</strain>
    </source>
</reference>
<comment type="similarity">
    <text evidence="1">Belongs to the class-A beta-lactamase family.</text>
</comment>
<evidence type="ECO:0000256" key="2">
    <source>
        <dbReference type="ARBA" id="ARBA00022801"/>
    </source>
</evidence>
<dbReference type="Gene3D" id="3.40.630.30">
    <property type="match status" value="1"/>
</dbReference>
<dbReference type="PANTHER" id="PTHR43283">
    <property type="entry name" value="BETA-LACTAMASE-RELATED"/>
    <property type="match status" value="1"/>
</dbReference>
<dbReference type="AlphaFoldDB" id="A0A9P9Y188"/>
<evidence type="ECO:0000256" key="1">
    <source>
        <dbReference type="ARBA" id="ARBA00009009"/>
    </source>
</evidence>
<proteinExistence type="inferred from homology"/>
<dbReference type="InterPro" id="IPR012338">
    <property type="entry name" value="Beta-lactam/transpept-like"/>
</dbReference>
<sequence length="620" mass="67995">METVNFPGLSDKTAFVRPLTVGDVDACVRVESTFPEPERCSEEKFKYRLAVSSELCLGLFIKENDHDELVGHVIATRITSDRVTDGSMEMPQNWDGSRKVVKADDGLVIGNDANGSGIGVHGLVIVAEHQKKGLGRSLLNKYLEYLRNLDQKADCVAIIAHDHLLQFYESVGFKNLGPSPCNFGGGGWYDMVLKFSLDMSSRFRSRFTCTMATDGIDTSIPAAIEAGKINGALLSATDAQDRFVYEQLFGERTLLSGEKRPHQSDDVLYLASATKLLTAIAALQCVEDGLLTLRADVSALAPELANKQVLTGWSDDDEPVMEPQRNPITLEMLLTHSAGLNYQFADADLARWHDKFVSRPAASGDDAKLRVEESFSYPLRYQPGEGWMYGPGLDWAGRIVERATGKTLCERMHERMFAPLGITDAQFYPVLDEKLRERLVDLNPDDPHCLGRAVLGGSGDLNRWSKGDFGGHGLFMTAPGYLKLLQSILANDGKLLKPATVDDMFENHLSPAAATSFEAVSSTPLGPFTRVGTALDVEAGHGLSGLLTLEDVEGWYGKHTLSWGGGLTFAWFIDRKNDLCGVGAMQAKLPVDGQAIAELKQTFRHDIYRKRAAWAESQAP</sequence>
<dbReference type="Proteomes" id="UP001055219">
    <property type="component" value="Unassembled WGS sequence"/>
</dbReference>
<keyword evidence="2" id="KW-0378">Hydrolase</keyword>
<dbReference type="InterPro" id="IPR050789">
    <property type="entry name" value="Diverse_Enzym_Activities"/>
</dbReference>
<reference evidence="4" key="2">
    <citation type="submission" date="2022-07" db="EMBL/GenBank/DDBJ databases">
        <authorList>
            <person name="Goncalves M.F.M."/>
            <person name="Hilario S."/>
            <person name="Van De Peer Y."/>
            <person name="Esteves A.C."/>
            <person name="Alves A."/>
        </authorList>
    </citation>
    <scope>NUCLEOTIDE SEQUENCE</scope>
    <source>
        <strain evidence="4">MUM 19.33</strain>
    </source>
</reference>
<dbReference type="PROSITE" id="PS51186">
    <property type="entry name" value="GNAT"/>
    <property type="match status" value="1"/>
</dbReference>
<dbReference type="Pfam" id="PF00144">
    <property type="entry name" value="Beta-lactamase"/>
    <property type="match status" value="1"/>
</dbReference>
<organism evidence="4 5">
    <name type="scientific">Emericellopsis cladophorae</name>
    <dbReference type="NCBI Taxonomy" id="2686198"/>
    <lineage>
        <taxon>Eukaryota</taxon>
        <taxon>Fungi</taxon>
        <taxon>Dikarya</taxon>
        <taxon>Ascomycota</taxon>
        <taxon>Pezizomycotina</taxon>
        <taxon>Sordariomycetes</taxon>
        <taxon>Hypocreomycetidae</taxon>
        <taxon>Hypocreales</taxon>
        <taxon>Bionectriaceae</taxon>
        <taxon>Emericellopsis</taxon>
    </lineage>
</organism>
<accession>A0A9P9Y188</accession>
<dbReference type="GO" id="GO:0016787">
    <property type="term" value="F:hydrolase activity"/>
    <property type="evidence" value="ECO:0007669"/>
    <property type="project" value="UniProtKB-KW"/>
</dbReference>
<dbReference type="RefSeq" id="XP_051362472.1">
    <property type="nucleotide sequence ID" value="XM_051506274.1"/>
</dbReference>
<dbReference type="GeneID" id="75831812"/>
<dbReference type="SUPFAM" id="SSF56601">
    <property type="entry name" value="beta-lactamase/transpeptidase-like"/>
    <property type="match status" value="1"/>
</dbReference>
<dbReference type="CDD" id="cd04301">
    <property type="entry name" value="NAT_SF"/>
    <property type="match status" value="1"/>
</dbReference>
<dbReference type="InterPro" id="IPR016181">
    <property type="entry name" value="Acyl_CoA_acyltransferase"/>
</dbReference>
<dbReference type="PANTHER" id="PTHR43283:SF17">
    <property type="entry name" value="(LOVD), PUTATIVE (AFU_ORTHOLOGUE AFUA_5G00920)-RELATED"/>
    <property type="match status" value="1"/>
</dbReference>
<keyword evidence="5" id="KW-1185">Reference proteome</keyword>
<evidence type="ECO:0000313" key="4">
    <source>
        <dbReference type="EMBL" id="KAI6781616.1"/>
    </source>
</evidence>